<dbReference type="InterPro" id="IPR038765">
    <property type="entry name" value="Papain-like_cys_pep_sf"/>
</dbReference>
<protein>
    <recommendedName>
        <fullName evidence="5">Calmodulin-lysine N-methyltransferase</fullName>
        <ecNumber evidence="4">2.1.1.60</ecNumber>
    </recommendedName>
</protein>
<keyword evidence="16" id="KW-1185">Reference proteome</keyword>
<feature type="domain" description="Ubiquitin-like protease family profile" evidence="14">
    <location>
        <begin position="177"/>
        <end position="340"/>
    </location>
</feature>
<evidence type="ECO:0000256" key="3">
    <source>
        <dbReference type="ARBA" id="ARBA00005234"/>
    </source>
</evidence>
<comment type="subcellular location">
    <subcellularLocation>
        <location evidence="2">Cytoplasm</location>
    </subcellularLocation>
    <subcellularLocation>
        <location evidence="1">Nucleus</location>
    </subcellularLocation>
</comment>
<comment type="similarity">
    <text evidence="3">Belongs to the peptidase C48 family.</text>
</comment>
<dbReference type="Proteomes" id="UP000479000">
    <property type="component" value="Unassembled WGS sequence"/>
</dbReference>
<evidence type="ECO:0000256" key="13">
    <source>
        <dbReference type="SAM" id="MobiDB-lite"/>
    </source>
</evidence>
<gene>
    <name evidence="15" type="ORF">NTEN_LOCUS22134</name>
</gene>
<keyword evidence="12" id="KW-0175">Coiled coil</keyword>
<evidence type="ECO:0000256" key="4">
    <source>
        <dbReference type="ARBA" id="ARBA00011914"/>
    </source>
</evidence>
<dbReference type="GO" id="GO:0032259">
    <property type="term" value="P:methylation"/>
    <property type="evidence" value="ECO:0007669"/>
    <property type="project" value="UniProtKB-KW"/>
</dbReference>
<evidence type="ECO:0000256" key="1">
    <source>
        <dbReference type="ARBA" id="ARBA00004123"/>
    </source>
</evidence>
<feature type="compositionally biased region" description="Basic and acidic residues" evidence="13">
    <location>
        <begin position="635"/>
        <end position="644"/>
    </location>
</feature>
<dbReference type="Gene3D" id="3.30.310.130">
    <property type="entry name" value="Ubiquitin-related"/>
    <property type="match status" value="1"/>
</dbReference>
<dbReference type="GO" id="GO:0008234">
    <property type="term" value="F:cysteine-type peptidase activity"/>
    <property type="evidence" value="ECO:0007669"/>
    <property type="project" value="InterPro"/>
</dbReference>
<evidence type="ECO:0000256" key="12">
    <source>
        <dbReference type="SAM" id="Coils"/>
    </source>
</evidence>
<keyword evidence="6" id="KW-0963">Cytoplasm</keyword>
<keyword evidence="7" id="KW-0489">Methyltransferase</keyword>
<dbReference type="PANTHER" id="PTHR13539">
    <property type="entry name" value="CALMODULIN-LYSINE N-METHYLTRANSFERASE"/>
    <property type="match status" value="1"/>
</dbReference>
<evidence type="ECO:0000313" key="15">
    <source>
        <dbReference type="EMBL" id="CAB0018225.1"/>
    </source>
</evidence>
<keyword evidence="8" id="KW-0645">Protease</keyword>
<feature type="coiled-coil region" evidence="12">
    <location>
        <begin position="607"/>
        <end position="634"/>
    </location>
</feature>
<dbReference type="GO" id="GO:0005737">
    <property type="term" value="C:cytoplasm"/>
    <property type="evidence" value="ECO:0007669"/>
    <property type="project" value="UniProtKB-SubCell"/>
</dbReference>
<dbReference type="InterPro" id="IPR003653">
    <property type="entry name" value="Peptidase_C48_C"/>
</dbReference>
<proteinExistence type="inferred from homology"/>
<dbReference type="InterPro" id="IPR029063">
    <property type="entry name" value="SAM-dependent_MTases_sf"/>
</dbReference>
<evidence type="ECO:0000256" key="10">
    <source>
        <dbReference type="ARBA" id="ARBA00022801"/>
    </source>
</evidence>
<dbReference type="InterPro" id="IPR019410">
    <property type="entry name" value="Methyltransf_16"/>
</dbReference>
<dbReference type="EMBL" id="CADCXU010032290">
    <property type="protein sequence ID" value="CAB0018225.1"/>
    <property type="molecule type" value="Genomic_DNA"/>
</dbReference>
<evidence type="ECO:0000256" key="2">
    <source>
        <dbReference type="ARBA" id="ARBA00004496"/>
    </source>
</evidence>
<feature type="region of interest" description="Disordered" evidence="13">
    <location>
        <begin position="635"/>
        <end position="676"/>
    </location>
</feature>
<dbReference type="PROSITE" id="PS50600">
    <property type="entry name" value="ULP_PROTEASE"/>
    <property type="match status" value="1"/>
</dbReference>
<dbReference type="AlphaFoldDB" id="A0A6H5HJE0"/>
<accession>A0A6H5HJE0</accession>
<evidence type="ECO:0000313" key="16">
    <source>
        <dbReference type="Proteomes" id="UP000479000"/>
    </source>
</evidence>
<dbReference type="Pfam" id="PF10294">
    <property type="entry name" value="Methyltransf_16"/>
    <property type="match status" value="1"/>
</dbReference>
<dbReference type="GO" id="GO:0018025">
    <property type="term" value="F:calmodulin-lysine N-methyltransferase activity"/>
    <property type="evidence" value="ECO:0007669"/>
    <property type="project" value="UniProtKB-EC"/>
</dbReference>
<evidence type="ECO:0000256" key="9">
    <source>
        <dbReference type="ARBA" id="ARBA00022679"/>
    </source>
</evidence>
<dbReference type="GO" id="GO:0006508">
    <property type="term" value="P:proteolysis"/>
    <property type="evidence" value="ECO:0007669"/>
    <property type="project" value="UniProtKB-KW"/>
</dbReference>
<dbReference type="SUPFAM" id="SSF53335">
    <property type="entry name" value="S-adenosyl-L-methionine-dependent methyltransferases"/>
    <property type="match status" value="1"/>
</dbReference>
<reference evidence="15 16" key="1">
    <citation type="submission" date="2020-02" db="EMBL/GenBank/DDBJ databases">
        <authorList>
            <person name="Ferguson B K."/>
        </authorList>
    </citation>
    <scope>NUCLEOTIDE SEQUENCE [LARGE SCALE GENOMIC DNA]</scope>
</reference>
<dbReference type="Gene3D" id="3.40.50.150">
    <property type="entry name" value="Vaccinia Virus protein VP39"/>
    <property type="match status" value="1"/>
</dbReference>
<evidence type="ECO:0000256" key="8">
    <source>
        <dbReference type="ARBA" id="ARBA00022670"/>
    </source>
</evidence>
<organism evidence="15 16">
    <name type="scientific">Nesidiocoris tenuis</name>
    <dbReference type="NCBI Taxonomy" id="355587"/>
    <lineage>
        <taxon>Eukaryota</taxon>
        <taxon>Metazoa</taxon>
        <taxon>Ecdysozoa</taxon>
        <taxon>Arthropoda</taxon>
        <taxon>Hexapoda</taxon>
        <taxon>Insecta</taxon>
        <taxon>Pterygota</taxon>
        <taxon>Neoptera</taxon>
        <taxon>Paraneoptera</taxon>
        <taxon>Hemiptera</taxon>
        <taxon>Heteroptera</taxon>
        <taxon>Panheteroptera</taxon>
        <taxon>Cimicomorpha</taxon>
        <taxon>Miridae</taxon>
        <taxon>Dicyphina</taxon>
        <taxon>Nesidiocoris</taxon>
    </lineage>
</organism>
<keyword evidence="11" id="KW-0539">Nucleus</keyword>
<dbReference type="PANTHER" id="PTHR13539:SF3">
    <property type="entry name" value="CALMODULIN-LYSINE N-METHYLTRANSFERASE"/>
    <property type="match status" value="1"/>
</dbReference>
<keyword evidence="9" id="KW-0808">Transferase</keyword>
<dbReference type="Pfam" id="PF02902">
    <property type="entry name" value="Peptidase_C48"/>
    <property type="match status" value="1"/>
</dbReference>
<dbReference type="EC" id="2.1.1.60" evidence="4"/>
<evidence type="ECO:0000256" key="6">
    <source>
        <dbReference type="ARBA" id="ARBA00022490"/>
    </source>
</evidence>
<dbReference type="InterPro" id="IPR025800">
    <property type="entry name" value="CaM-Lys-N-MeTrfase"/>
</dbReference>
<keyword evidence="10" id="KW-0378">Hydrolase</keyword>
<evidence type="ECO:0000259" key="14">
    <source>
        <dbReference type="PROSITE" id="PS50600"/>
    </source>
</evidence>
<dbReference type="SUPFAM" id="SSF54001">
    <property type="entry name" value="Cysteine proteinases"/>
    <property type="match status" value="1"/>
</dbReference>
<evidence type="ECO:0000256" key="7">
    <source>
        <dbReference type="ARBA" id="ARBA00022603"/>
    </source>
</evidence>
<evidence type="ECO:0000256" key="5">
    <source>
        <dbReference type="ARBA" id="ARBA00020594"/>
    </source>
</evidence>
<sequence>MNLEKRTISELPYVLIPKSNLKILIDTGSTKSYCNPTIAENFFQNKIRKEPFIVKTAHGSSRGNFTTLVPCEKLHMAKEKVIEEKNKDREDLPAIPPEVYVKTVQKQSKTKPKYNKEIIKTIDHELKTAQIIPRHHNTKEKIHLSNVRRPKKFSESVINAWDDTLDRSEVLTKKFGLNITREDLLTLRESNWLNDKIINFYMELIDQRSRQNHKLPTTFSFNTFLYVSLKAGGYTRVKNYTRKTDLFEKDIIFIPIFKAAHWRLITIYIKLQKIEYLDSLGNDGTDILEDIKNYLTEEHNHKKGTPLDTTNWKFTQRTDIPLQQNNDDCGVFVCQYAKSLGSSEEIQIKHSQIPEDLMGFNNTGNVCVWPSEEVLAYYALGHREEFFGKSVLELGGGMSCLAGLYIAKYTDATRVHLTDGNENSVKNVRRIVAANRLDHENDGKVDCSVLKWGEHVQDKYDIVLAADCLFFDSARRDLVRTIWQAMKSNGVGWITAPRRGSTLDKFLEEAQNVGFKYRVSDSYNQDIWDRHLALNRDCNYYNMDIHYPLFNTMVKIFRKIADYRGRTSSDLTYFECLEKCTNSMIKLVCLSFVETSWEVPAEGFVSLAEQAKEAKEKKAKKKLVKEEIRAFKAREAMKARHGDSGTKGNQTVKEEDKPEPTVTMGPAPKGNPYGGWTTVVREGTIGRISGEGPYHVNTSITKGQPPSLHRLIIIAENVQNVRATGSCSQNACPARVEQLTLRARLGIRILEAPLAGRSEFFKFNRVRADSGFFIHFQCESFQNPADTRISRLPSHLFDLTFVQLTRFFAIAVTIRLSAVFGNVDVTYGSCWTLHHLPAVLLVKKVKKV</sequence>
<dbReference type="OrthoDB" id="413520at2759"/>
<evidence type="ECO:0000256" key="11">
    <source>
        <dbReference type="ARBA" id="ARBA00023242"/>
    </source>
</evidence>
<dbReference type="GO" id="GO:0005634">
    <property type="term" value="C:nucleus"/>
    <property type="evidence" value="ECO:0007669"/>
    <property type="project" value="UniProtKB-SubCell"/>
</dbReference>
<name>A0A6H5HJE0_9HEMI</name>